<feature type="domain" description="NAD(P)-binding" evidence="5">
    <location>
        <begin position="10"/>
        <end position="106"/>
    </location>
</feature>
<evidence type="ECO:0000256" key="2">
    <source>
        <dbReference type="ARBA" id="ARBA00022857"/>
    </source>
</evidence>
<comment type="caution">
    <text evidence="6">The sequence shown here is derived from an EMBL/GenBank/DDBJ whole genome shotgun (WGS) entry which is preliminary data.</text>
</comment>
<dbReference type="PANTHER" id="PTHR47706:SF9">
    <property type="entry name" value="NMRA-LIKE DOMAIN-CONTAINING PROTEIN-RELATED"/>
    <property type="match status" value="1"/>
</dbReference>
<dbReference type="InterPro" id="IPR016040">
    <property type="entry name" value="NAD(P)-bd_dom"/>
</dbReference>
<dbReference type="InterPro" id="IPR036291">
    <property type="entry name" value="NAD(P)-bd_dom_sf"/>
</dbReference>
<dbReference type="Proteomes" id="UP001358417">
    <property type="component" value="Unassembled WGS sequence"/>
</dbReference>
<dbReference type="GO" id="GO:0016491">
    <property type="term" value="F:oxidoreductase activity"/>
    <property type="evidence" value="ECO:0007669"/>
    <property type="project" value="UniProtKB-KW"/>
</dbReference>
<accession>A0AAV9MTZ5</accession>
<evidence type="ECO:0000256" key="3">
    <source>
        <dbReference type="ARBA" id="ARBA00023002"/>
    </source>
</evidence>
<comment type="similarity">
    <text evidence="1">Belongs to the NmrA-type oxidoreductase family. Isoflavone reductase subfamily.</text>
</comment>
<gene>
    <name evidence="6" type="ORF">LTR84_012009</name>
</gene>
<keyword evidence="4" id="KW-0732">Signal</keyword>
<dbReference type="PANTHER" id="PTHR47706">
    <property type="entry name" value="NMRA-LIKE FAMILY PROTEIN"/>
    <property type="match status" value="1"/>
</dbReference>
<evidence type="ECO:0000259" key="5">
    <source>
        <dbReference type="Pfam" id="PF13460"/>
    </source>
</evidence>
<keyword evidence="3" id="KW-0560">Oxidoreductase</keyword>
<reference evidence="6 7" key="1">
    <citation type="submission" date="2023-08" db="EMBL/GenBank/DDBJ databases">
        <title>Black Yeasts Isolated from many extreme environments.</title>
        <authorList>
            <person name="Coleine C."/>
            <person name="Stajich J.E."/>
            <person name="Selbmann L."/>
        </authorList>
    </citation>
    <scope>NUCLEOTIDE SEQUENCE [LARGE SCALE GENOMIC DNA]</scope>
    <source>
        <strain evidence="6 7">CCFEE 5792</strain>
    </source>
</reference>
<dbReference type="GeneID" id="89980157"/>
<dbReference type="RefSeq" id="XP_064699811.1">
    <property type="nucleotide sequence ID" value="XM_064855535.1"/>
</dbReference>
<dbReference type="Pfam" id="PF13460">
    <property type="entry name" value="NAD_binding_10"/>
    <property type="match status" value="1"/>
</dbReference>
<feature type="chain" id="PRO_5043945216" description="NAD(P)-binding domain-containing protein" evidence="4">
    <location>
        <begin position="21"/>
        <end position="259"/>
    </location>
</feature>
<evidence type="ECO:0000313" key="6">
    <source>
        <dbReference type="EMBL" id="KAK5042920.1"/>
    </source>
</evidence>
<keyword evidence="2" id="KW-0521">NADP</keyword>
<evidence type="ECO:0000256" key="1">
    <source>
        <dbReference type="ARBA" id="ARBA00005725"/>
    </source>
</evidence>
<protein>
    <recommendedName>
        <fullName evidence="5">NAD(P)-binding domain-containing protein</fullName>
    </recommendedName>
</protein>
<organism evidence="6 7">
    <name type="scientific">Exophiala bonariae</name>
    <dbReference type="NCBI Taxonomy" id="1690606"/>
    <lineage>
        <taxon>Eukaryota</taxon>
        <taxon>Fungi</taxon>
        <taxon>Dikarya</taxon>
        <taxon>Ascomycota</taxon>
        <taxon>Pezizomycotina</taxon>
        <taxon>Eurotiomycetes</taxon>
        <taxon>Chaetothyriomycetidae</taxon>
        <taxon>Chaetothyriales</taxon>
        <taxon>Herpotrichiellaceae</taxon>
        <taxon>Exophiala</taxon>
    </lineage>
</organism>
<dbReference type="InterPro" id="IPR051609">
    <property type="entry name" value="NmrA/Isoflavone_reductase-like"/>
</dbReference>
<evidence type="ECO:0000313" key="7">
    <source>
        <dbReference type="Proteomes" id="UP001358417"/>
    </source>
</evidence>
<sequence>MASMTIAIAGITGKFGRLLALCLLKALPEVKLRGLAREPSKVDDPSLSSVNLFQGDAFDVDRIRQFVRGADVVCCCYLGDDHLMIQGQKILIDVAEEEGVPRYIASDWSLDWTKLEMGKLFAKESCQRVHEYLATKANIRGVHILIGGFTDVIFAPFFRIWDQENLTFNYWGTGDEMWECTSYLNSAQYTAAVCLDREAVGILRFVGDVISIRNMAKTMQKVYGKAPNMHHNGSLEELSAIMVHERQNYGADFYKYVFK</sequence>
<dbReference type="Gene3D" id="3.40.50.720">
    <property type="entry name" value="NAD(P)-binding Rossmann-like Domain"/>
    <property type="match status" value="1"/>
</dbReference>
<name>A0AAV9MTZ5_9EURO</name>
<dbReference type="EMBL" id="JAVRRD010000068">
    <property type="protein sequence ID" value="KAK5042920.1"/>
    <property type="molecule type" value="Genomic_DNA"/>
</dbReference>
<feature type="signal peptide" evidence="4">
    <location>
        <begin position="1"/>
        <end position="20"/>
    </location>
</feature>
<dbReference type="SUPFAM" id="SSF51735">
    <property type="entry name" value="NAD(P)-binding Rossmann-fold domains"/>
    <property type="match status" value="1"/>
</dbReference>
<evidence type="ECO:0000256" key="4">
    <source>
        <dbReference type="SAM" id="SignalP"/>
    </source>
</evidence>
<proteinExistence type="inferred from homology"/>
<dbReference type="AlphaFoldDB" id="A0AAV9MTZ5"/>
<keyword evidence="7" id="KW-1185">Reference proteome</keyword>